<keyword evidence="3" id="KW-1185">Reference proteome</keyword>
<gene>
    <name evidence="2" type="ORF">L596_020836</name>
</gene>
<feature type="chain" id="PRO_5020593781" evidence="1">
    <location>
        <begin position="28"/>
        <end position="214"/>
    </location>
</feature>
<accession>A0A4U5MUP0</accession>
<dbReference type="EMBL" id="AZBU02000006">
    <property type="protein sequence ID" value="TKR73537.1"/>
    <property type="molecule type" value="Genomic_DNA"/>
</dbReference>
<evidence type="ECO:0000256" key="1">
    <source>
        <dbReference type="SAM" id="SignalP"/>
    </source>
</evidence>
<dbReference type="AlphaFoldDB" id="A0A4U5MUP0"/>
<sequence>MFVVGSQSAAWLCALLFCSALLGNVFGDETESEEARGRRASSTDLTDTFDASANCLLISTMLNICLSDTSLTYDEVKANLSLTFIDFFKIHAFWKSDIRAIEIDGFGSLDAFLNVAVQFNRIANFWKLFVMPPGETDCELVIDLNAEMSNARYNFSRSEETMLNDFIANIRTLIAANVSLSIQAKITAVVYQYSQLMTFLPEIPLLSIFYWRRF</sequence>
<evidence type="ECO:0000313" key="3">
    <source>
        <dbReference type="Proteomes" id="UP000298663"/>
    </source>
</evidence>
<reference evidence="2 3" key="1">
    <citation type="journal article" date="2015" name="Genome Biol.">
        <title>Comparative genomics of Steinernema reveals deeply conserved gene regulatory networks.</title>
        <authorList>
            <person name="Dillman A.R."/>
            <person name="Macchietto M."/>
            <person name="Porter C.F."/>
            <person name="Rogers A."/>
            <person name="Williams B."/>
            <person name="Antoshechkin I."/>
            <person name="Lee M.M."/>
            <person name="Goodwin Z."/>
            <person name="Lu X."/>
            <person name="Lewis E.E."/>
            <person name="Goodrich-Blair H."/>
            <person name="Stock S.P."/>
            <person name="Adams B.J."/>
            <person name="Sternberg P.W."/>
            <person name="Mortazavi A."/>
        </authorList>
    </citation>
    <scope>NUCLEOTIDE SEQUENCE [LARGE SCALE GENOMIC DNA]</scope>
    <source>
        <strain evidence="2 3">ALL</strain>
    </source>
</reference>
<proteinExistence type="predicted"/>
<protein>
    <submittedName>
        <fullName evidence="2">Uncharacterized protein</fullName>
    </submittedName>
</protein>
<comment type="caution">
    <text evidence="2">The sequence shown here is derived from an EMBL/GenBank/DDBJ whole genome shotgun (WGS) entry which is preliminary data.</text>
</comment>
<organism evidence="2 3">
    <name type="scientific">Steinernema carpocapsae</name>
    <name type="common">Entomopathogenic nematode</name>
    <dbReference type="NCBI Taxonomy" id="34508"/>
    <lineage>
        <taxon>Eukaryota</taxon>
        <taxon>Metazoa</taxon>
        <taxon>Ecdysozoa</taxon>
        <taxon>Nematoda</taxon>
        <taxon>Chromadorea</taxon>
        <taxon>Rhabditida</taxon>
        <taxon>Tylenchina</taxon>
        <taxon>Panagrolaimomorpha</taxon>
        <taxon>Strongyloidoidea</taxon>
        <taxon>Steinernematidae</taxon>
        <taxon>Steinernema</taxon>
    </lineage>
</organism>
<reference evidence="2 3" key="2">
    <citation type="journal article" date="2019" name="G3 (Bethesda)">
        <title>Hybrid Assembly of the Genome of the Entomopathogenic Nematode Steinernema carpocapsae Identifies the X-Chromosome.</title>
        <authorList>
            <person name="Serra L."/>
            <person name="Macchietto M."/>
            <person name="Macias-Munoz A."/>
            <person name="McGill C.J."/>
            <person name="Rodriguez I.M."/>
            <person name="Rodriguez B."/>
            <person name="Murad R."/>
            <person name="Mortazavi A."/>
        </authorList>
    </citation>
    <scope>NUCLEOTIDE SEQUENCE [LARGE SCALE GENOMIC DNA]</scope>
    <source>
        <strain evidence="2 3">ALL</strain>
    </source>
</reference>
<name>A0A4U5MUP0_STECR</name>
<evidence type="ECO:0000313" key="2">
    <source>
        <dbReference type="EMBL" id="TKR73537.1"/>
    </source>
</evidence>
<keyword evidence="1" id="KW-0732">Signal</keyword>
<feature type="signal peptide" evidence="1">
    <location>
        <begin position="1"/>
        <end position="27"/>
    </location>
</feature>
<dbReference type="Proteomes" id="UP000298663">
    <property type="component" value="Unassembled WGS sequence"/>
</dbReference>
<dbReference type="OrthoDB" id="5850529at2759"/>